<name>A0ABR8F7D8_NOSLI</name>
<sequence>MNTCQVKGSEQAITFTLFTSESDAFKKIQENLFDFVDLDLQTVMIRAISSEQWKQIAENPLTERELCILQMIVNGKSNLVIAQELFITVGTVKTHIRHIFLKLNVTDRTQATVLALRSGLVD</sequence>
<dbReference type="PROSITE" id="PS50043">
    <property type="entry name" value="HTH_LUXR_2"/>
    <property type="match status" value="1"/>
</dbReference>
<dbReference type="InterPro" id="IPR016032">
    <property type="entry name" value="Sig_transdc_resp-reg_C-effctor"/>
</dbReference>
<dbReference type="PRINTS" id="PR00038">
    <property type="entry name" value="HTHLUXR"/>
</dbReference>
<dbReference type="Proteomes" id="UP000604661">
    <property type="component" value="Unassembled WGS sequence"/>
</dbReference>
<dbReference type="InterPro" id="IPR036388">
    <property type="entry name" value="WH-like_DNA-bd_sf"/>
</dbReference>
<feature type="domain" description="HTH luxR-type" evidence="4">
    <location>
        <begin position="54"/>
        <end position="119"/>
    </location>
</feature>
<dbReference type="PANTHER" id="PTHR44688:SF25">
    <property type="entry name" value="HTH LUXR-TYPE DOMAIN-CONTAINING PROTEIN"/>
    <property type="match status" value="1"/>
</dbReference>
<accession>A0ABR8F7D8</accession>
<dbReference type="EMBL" id="JACJTE010000064">
    <property type="protein sequence ID" value="MBD2564954.1"/>
    <property type="molecule type" value="Genomic_DNA"/>
</dbReference>
<evidence type="ECO:0000256" key="1">
    <source>
        <dbReference type="ARBA" id="ARBA00023015"/>
    </source>
</evidence>
<protein>
    <submittedName>
        <fullName evidence="5">Response regulator transcription factor</fullName>
    </submittedName>
</protein>
<dbReference type="InterPro" id="IPR000792">
    <property type="entry name" value="Tscrpt_reg_LuxR_C"/>
</dbReference>
<dbReference type="PROSITE" id="PS00622">
    <property type="entry name" value="HTH_LUXR_1"/>
    <property type="match status" value="1"/>
</dbReference>
<keyword evidence="6" id="KW-1185">Reference proteome</keyword>
<evidence type="ECO:0000259" key="4">
    <source>
        <dbReference type="PROSITE" id="PS50043"/>
    </source>
</evidence>
<comment type="caution">
    <text evidence="5">The sequence shown here is derived from an EMBL/GenBank/DDBJ whole genome shotgun (WGS) entry which is preliminary data.</text>
</comment>
<dbReference type="CDD" id="cd06170">
    <property type="entry name" value="LuxR_C_like"/>
    <property type="match status" value="1"/>
</dbReference>
<evidence type="ECO:0000313" key="6">
    <source>
        <dbReference type="Proteomes" id="UP000604661"/>
    </source>
</evidence>
<gene>
    <name evidence="5" type="ORF">H6G95_31125</name>
</gene>
<reference evidence="5 6" key="1">
    <citation type="journal article" date="2020" name="ISME J.">
        <title>Comparative genomics reveals insights into cyanobacterial evolution and habitat adaptation.</title>
        <authorList>
            <person name="Chen M.Y."/>
            <person name="Teng W.K."/>
            <person name="Zhao L."/>
            <person name="Hu C.X."/>
            <person name="Zhou Y.K."/>
            <person name="Han B.P."/>
            <person name="Song L.R."/>
            <person name="Shu W.S."/>
        </authorList>
    </citation>
    <scope>NUCLEOTIDE SEQUENCE [LARGE SCALE GENOMIC DNA]</scope>
    <source>
        <strain evidence="5 6">FACHB-391</strain>
    </source>
</reference>
<keyword evidence="2" id="KW-0238">DNA-binding</keyword>
<keyword evidence="3" id="KW-0804">Transcription</keyword>
<organism evidence="5 6">
    <name type="scientific">Nostoc linckia FACHB-391</name>
    <dbReference type="NCBI Taxonomy" id="2692906"/>
    <lineage>
        <taxon>Bacteria</taxon>
        <taxon>Bacillati</taxon>
        <taxon>Cyanobacteriota</taxon>
        <taxon>Cyanophyceae</taxon>
        <taxon>Nostocales</taxon>
        <taxon>Nostocaceae</taxon>
        <taxon>Nostoc</taxon>
    </lineage>
</organism>
<dbReference type="SMART" id="SM00421">
    <property type="entry name" value="HTH_LUXR"/>
    <property type="match status" value="1"/>
</dbReference>
<evidence type="ECO:0000256" key="3">
    <source>
        <dbReference type="ARBA" id="ARBA00023163"/>
    </source>
</evidence>
<keyword evidence="1" id="KW-0805">Transcription regulation</keyword>
<dbReference type="SUPFAM" id="SSF46894">
    <property type="entry name" value="C-terminal effector domain of the bipartite response regulators"/>
    <property type="match status" value="1"/>
</dbReference>
<dbReference type="Pfam" id="PF00196">
    <property type="entry name" value="GerE"/>
    <property type="match status" value="1"/>
</dbReference>
<dbReference type="RefSeq" id="WP_190901422.1">
    <property type="nucleotide sequence ID" value="NZ_JACJTE010000064.1"/>
</dbReference>
<dbReference type="PANTHER" id="PTHR44688">
    <property type="entry name" value="DNA-BINDING TRANSCRIPTIONAL ACTIVATOR DEVR_DOSR"/>
    <property type="match status" value="1"/>
</dbReference>
<dbReference type="Gene3D" id="1.10.10.10">
    <property type="entry name" value="Winged helix-like DNA-binding domain superfamily/Winged helix DNA-binding domain"/>
    <property type="match status" value="1"/>
</dbReference>
<proteinExistence type="predicted"/>
<evidence type="ECO:0000313" key="5">
    <source>
        <dbReference type="EMBL" id="MBD2564954.1"/>
    </source>
</evidence>
<evidence type="ECO:0000256" key="2">
    <source>
        <dbReference type="ARBA" id="ARBA00023125"/>
    </source>
</evidence>